<evidence type="ECO:0000256" key="6">
    <source>
        <dbReference type="SAM" id="Phobius"/>
    </source>
</evidence>
<feature type="transmembrane region" description="Helical" evidence="6">
    <location>
        <begin position="149"/>
        <end position="167"/>
    </location>
</feature>
<evidence type="ECO:0000313" key="8">
    <source>
        <dbReference type="Proteomes" id="UP001501020"/>
    </source>
</evidence>
<dbReference type="Pfam" id="PF03006">
    <property type="entry name" value="HlyIII"/>
    <property type="match status" value="1"/>
</dbReference>
<evidence type="ECO:0000313" key="7">
    <source>
        <dbReference type="EMBL" id="GAA2165533.1"/>
    </source>
</evidence>
<dbReference type="InterPro" id="IPR004254">
    <property type="entry name" value="AdipoR/HlyIII-related"/>
</dbReference>
<keyword evidence="3 6" id="KW-1133">Transmembrane helix</keyword>
<dbReference type="Proteomes" id="UP001501020">
    <property type="component" value="Unassembled WGS sequence"/>
</dbReference>
<evidence type="ECO:0000256" key="3">
    <source>
        <dbReference type="ARBA" id="ARBA00022989"/>
    </source>
</evidence>
<feature type="compositionally biased region" description="Low complexity" evidence="5">
    <location>
        <begin position="1"/>
        <end position="10"/>
    </location>
</feature>
<feature type="transmembrane region" description="Helical" evidence="6">
    <location>
        <begin position="99"/>
        <end position="117"/>
    </location>
</feature>
<reference evidence="7 8" key="1">
    <citation type="journal article" date="2019" name="Int. J. Syst. Evol. Microbiol.">
        <title>The Global Catalogue of Microorganisms (GCM) 10K type strain sequencing project: providing services to taxonomists for standard genome sequencing and annotation.</title>
        <authorList>
            <consortium name="The Broad Institute Genomics Platform"/>
            <consortium name="The Broad Institute Genome Sequencing Center for Infectious Disease"/>
            <person name="Wu L."/>
            <person name="Ma J."/>
        </authorList>
    </citation>
    <scope>NUCLEOTIDE SEQUENCE [LARGE SCALE GENOMIC DNA]</scope>
    <source>
        <strain evidence="7 8">JCM 13850</strain>
    </source>
</reference>
<dbReference type="PANTHER" id="PTHR20855:SF3">
    <property type="entry name" value="LD03007P"/>
    <property type="match status" value="1"/>
</dbReference>
<evidence type="ECO:0000256" key="1">
    <source>
        <dbReference type="ARBA" id="ARBA00004141"/>
    </source>
</evidence>
<keyword evidence="2 6" id="KW-0812">Transmembrane</keyword>
<comment type="caution">
    <text evidence="7">The sequence shown here is derived from an EMBL/GenBank/DDBJ whole genome shotgun (WGS) entry which is preliminary data.</text>
</comment>
<feature type="transmembrane region" description="Helical" evidence="6">
    <location>
        <begin position="209"/>
        <end position="233"/>
    </location>
</feature>
<comment type="subcellular location">
    <subcellularLocation>
        <location evidence="1">Membrane</location>
        <topology evidence="1">Multi-pass membrane protein</topology>
    </subcellularLocation>
</comment>
<name>A0ABN3AGJ9_9ACTN</name>
<sequence>MTTVTDPVTDPGDDPGDDPGPGVGSPTKPRLRGWLHLGAFPAVMLAGLVLVALGPSPLARLSSAVYVATSGLLFGISGTYHRQADSHRLIEVLRRFDHANIYLIIAGTYTPFAVLALDGGVRIAVLATVWTGAVAGVVFRTTWVGAPRALYVTLYIVLGWVAVFFLPQFLDGAGVVACLMVAVGGICYSVGGIVYGLRRPNPSPHWFGFHEVFHACTLAAYVLQYIAVSFVVYQSG</sequence>
<feature type="transmembrane region" description="Helical" evidence="6">
    <location>
        <begin position="34"/>
        <end position="53"/>
    </location>
</feature>
<accession>A0ABN3AGJ9</accession>
<feature type="region of interest" description="Disordered" evidence="5">
    <location>
        <begin position="1"/>
        <end position="27"/>
    </location>
</feature>
<feature type="transmembrane region" description="Helical" evidence="6">
    <location>
        <begin position="173"/>
        <end position="197"/>
    </location>
</feature>
<keyword evidence="8" id="KW-1185">Reference proteome</keyword>
<feature type="transmembrane region" description="Helical" evidence="6">
    <location>
        <begin position="59"/>
        <end position="78"/>
    </location>
</feature>
<gene>
    <name evidence="7" type="ORF">GCM10009727_84280</name>
</gene>
<proteinExistence type="predicted"/>
<evidence type="ECO:0000256" key="4">
    <source>
        <dbReference type="ARBA" id="ARBA00023136"/>
    </source>
</evidence>
<evidence type="ECO:0000256" key="5">
    <source>
        <dbReference type="SAM" id="MobiDB-lite"/>
    </source>
</evidence>
<dbReference type="RefSeq" id="WP_344281577.1">
    <property type="nucleotide sequence ID" value="NZ_BAAAMR010000128.1"/>
</dbReference>
<dbReference type="EMBL" id="BAAAMR010000128">
    <property type="protein sequence ID" value="GAA2165533.1"/>
    <property type="molecule type" value="Genomic_DNA"/>
</dbReference>
<organism evidence="7 8">
    <name type="scientific">Actinomadura napierensis</name>
    <dbReference type="NCBI Taxonomy" id="267854"/>
    <lineage>
        <taxon>Bacteria</taxon>
        <taxon>Bacillati</taxon>
        <taxon>Actinomycetota</taxon>
        <taxon>Actinomycetes</taxon>
        <taxon>Streptosporangiales</taxon>
        <taxon>Thermomonosporaceae</taxon>
        <taxon>Actinomadura</taxon>
    </lineage>
</organism>
<evidence type="ECO:0000256" key="2">
    <source>
        <dbReference type="ARBA" id="ARBA00022692"/>
    </source>
</evidence>
<dbReference type="PANTHER" id="PTHR20855">
    <property type="entry name" value="ADIPOR/PROGESTIN RECEPTOR-RELATED"/>
    <property type="match status" value="1"/>
</dbReference>
<protein>
    <submittedName>
        <fullName evidence="7">Hemolysin III family protein</fullName>
    </submittedName>
</protein>
<keyword evidence="4 6" id="KW-0472">Membrane</keyword>